<dbReference type="InterPro" id="IPR014990">
    <property type="entry name" value="DUF1838"/>
</dbReference>
<evidence type="ECO:0000313" key="3">
    <source>
        <dbReference type="Proteomes" id="UP000258016"/>
    </source>
</evidence>
<name>A0ABM6M5B5_9SPHN</name>
<evidence type="ECO:0000256" key="1">
    <source>
        <dbReference type="SAM" id="MobiDB-lite"/>
    </source>
</evidence>
<evidence type="ECO:0008006" key="4">
    <source>
        <dbReference type="Google" id="ProtNLM"/>
    </source>
</evidence>
<gene>
    <name evidence="2" type="ORF">B5J99_06415</name>
</gene>
<dbReference type="Pfam" id="PF08894">
    <property type="entry name" value="DUF1838"/>
    <property type="match status" value="1"/>
</dbReference>
<evidence type="ECO:0000313" key="2">
    <source>
        <dbReference type="EMBL" id="ASR51147.1"/>
    </source>
</evidence>
<keyword evidence="3" id="KW-1185">Reference proteome</keyword>
<dbReference type="PROSITE" id="PS51318">
    <property type="entry name" value="TAT"/>
    <property type="match status" value="1"/>
</dbReference>
<accession>A0ABM6M5B5</accession>
<dbReference type="EMBL" id="CP020083">
    <property type="protein sequence ID" value="ASR51147.1"/>
    <property type="molecule type" value="Genomic_DNA"/>
</dbReference>
<reference evidence="2 3" key="1">
    <citation type="submission" date="2017-03" db="EMBL/GenBank/DDBJ databases">
        <title>Complete genome sequence of Blastomonas fulva degrading microcsystin LR.</title>
        <authorList>
            <person name="Lee H.-g."/>
            <person name="Jin L."/>
            <person name="oh H.-M."/>
        </authorList>
    </citation>
    <scope>NUCLEOTIDE SEQUENCE [LARGE SCALE GENOMIC DNA]</scope>
    <source>
        <strain evidence="2 3">T2</strain>
    </source>
</reference>
<dbReference type="InterPro" id="IPR006311">
    <property type="entry name" value="TAT_signal"/>
</dbReference>
<proteinExistence type="predicted"/>
<sequence length="316" mass="34377">MRGVVRSGARPAVSPTPSPSRGAAPTRTQAMIRRREALAGMMATGAALAVPGPLRAASAAAPSSLDVTSMAGRQRTFLMMRGALDEDLVTNWVQANYYGVVEDRMEPLFNVVSAVFSRTRALADGAYQQVTFELAWFTDIATGKALDTFRNPYTNKDCTIPSGGFAPSSTRFDKDLSFHLPKEMPGLQLEHEVLPIVTRGNDVWVTERIRSAASFPGAARPFRYSDSTVMHAQASDLQWPGATRVTSNVSYTNVVSWRPWLEMGDHPGHLTASGVGRQNATRDSMPPAWLEATEARRPDVFKDPAALLAPLWDAKA</sequence>
<organism evidence="2 3">
    <name type="scientific">Blastomonas fulva</name>
    <dbReference type="NCBI Taxonomy" id="1550728"/>
    <lineage>
        <taxon>Bacteria</taxon>
        <taxon>Pseudomonadati</taxon>
        <taxon>Pseudomonadota</taxon>
        <taxon>Alphaproteobacteria</taxon>
        <taxon>Sphingomonadales</taxon>
        <taxon>Sphingomonadaceae</taxon>
        <taxon>Blastomonas</taxon>
    </lineage>
</organism>
<feature type="region of interest" description="Disordered" evidence="1">
    <location>
        <begin position="1"/>
        <end position="27"/>
    </location>
</feature>
<protein>
    <recommendedName>
        <fullName evidence="4">DUF1838 domain-containing protein</fullName>
    </recommendedName>
</protein>
<dbReference type="Proteomes" id="UP000258016">
    <property type="component" value="Chromosome"/>
</dbReference>